<dbReference type="InterPro" id="IPR002731">
    <property type="entry name" value="ATPase_BadF"/>
</dbReference>
<protein>
    <recommendedName>
        <fullName evidence="1">ATPase BadF/BadG/BcrA/BcrD type domain-containing protein</fullName>
    </recommendedName>
</protein>
<dbReference type="RefSeq" id="WP_071656082.1">
    <property type="nucleotide sequence ID" value="NZ_MLCF01000040.1"/>
</dbReference>
<evidence type="ECO:0000313" key="3">
    <source>
        <dbReference type="Proteomes" id="UP000243342"/>
    </source>
</evidence>
<keyword evidence="3" id="KW-1185">Reference proteome</keyword>
<dbReference type="Gene3D" id="3.30.420.40">
    <property type="match status" value="2"/>
</dbReference>
<comment type="caution">
    <text evidence="2">The sequence shown here is derived from an EMBL/GenBank/DDBJ whole genome shotgun (WGS) entry which is preliminary data.</text>
</comment>
<accession>A0A1J7BWT8</accession>
<name>A0A1J7BWT8_9ACTN</name>
<dbReference type="AlphaFoldDB" id="A0A1J7BWT8"/>
<dbReference type="EMBL" id="MLCF01000040">
    <property type="protein sequence ID" value="OIV37937.1"/>
    <property type="molecule type" value="Genomic_DNA"/>
</dbReference>
<dbReference type="InterPro" id="IPR052519">
    <property type="entry name" value="Euk-type_GlcNAc_Kinase"/>
</dbReference>
<dbReference type="OrthoDB" id="5524856at2"/>
<dbReference type="SUPFAM" id="SSF53067">
    <property type="entry name" value="Actin-like ATPase domain"/>
    <property type="match status" value="2"/>
</dbReference>
<sequence>MGVSAVLAIDAGNSKTDVALVAADGRLLGRAQGPGFRPMGEGGAPESVEALAPIVAEAVADCATAGRPVAALVSAYLANVDLPEEEAEAHALLAARGWGTETVVGNDTLALLRAGTDRPEGVAVVCGAGVNAVGLRADGAVARFPSLGELTGDWGGGGGLGTRAMFHAVRGEDGRGPRTALSAAIAAWFGTATAQEAAIGVHLGRLPRERLWRFSPELFRAAEAGDAVAGELVAHQAREVVAMALSCLRRLSLVEREVVVVLGGGVLAAGHPLLLGPVRAALAAEAPRAVLRMADTAPVVGAALLGLDRLGATPAAEASLRAEWRRAAAHA</sequence>
<evidence type="ECO:0000313" key="2">
    <source>
        <dbReference type="EMBL" id="OIV37937.1"/>
    </source>
</evidence>
<gene>
    <name evidence="2" type="ORF">BIV57_08345</name>
</gene>
<dbReference type="STRING" id="1428644.BIV57_08345"/>
<feature type="domain" description="ATPase BadF/BadG/BcrA/BcrD type" evidence="1">
    <location>
        <begin position="9"/>
        <end position="306"/>
    </location>
</feature>
<dbReference type="PANTHER" id="PTHR43190:SF3">
    <property type="entry name" value="N-ACETYL-D-GLUCOSAMINE KINASE"/>
    <property type="match status" value="1"/>
</dbReference>
<dbReference type="PANTHER" id="PTHR43190">
    <property type="entry name" value="N-ACETYL-D-GLUCOSAMINE KINASE"/>
    <property type="match status" value="1"/>
</dbReference>
<reference evidence="2 3" key="1">
    <citation type="submission" date="2016-10" db="EMBL/GenBank/DDBJ databases">
        <title>Genome sequence of Streptomyces gilvigriseus MUSC 26.</title>
        <authorList>
            <person name="Lee L.-H."/>
            <person name="Ser H.-L."/>
        </authorList>
    </citation>
    <scope>NUCLEOTIDE SEQUENCE [LARGE SCALE GENOMIC DNA]</scope>
    <source>
        <strain evidence="2 3">MUSC 26</strain>
    </source>
</reference>
<dbReference type="InterPro" id="IPR043129">
    <property type="entry name" value="ATPase_NBD"/>
</dbReference>
<evidence type="ECO:0000259" key="1">
    <source>
        <dbReference type="Pfam" id="PF01869"/>
    </source>
</evidence>
<organism evidence="2 3">
    <name type="scientific">Mangrovactinospora gilvigrisea</name>
    <dbReference type="NCBI Taxonomy" id="1428644"/>
    <lineage>
        <taxon>Bacteria</taxon>
        <taxon>Bacillati</taxon>
        <taxon>Actinomycetota</taxon>
        <taxon>Actinomycetes</taxon>
        <taxon>Kitasatosporales</taxon>
        <taxon>Streptomycetaceae</taxon>
        <taxon>Mangrovactinospora</taxon>
    </lineage>
</organism>
<proteinExistence type="predicted"/>
<dbReference type="Proteomes" id="UP000243342">
    <property type="component" value="Unassembled WGS sequence"/>
</dbReference>
<dbReference type="Pfam" id="PF01869">
    <property type="entry name" value="BcrAD_BadFG"/>
    <property type="match status" value="1"/>
</dbReference>